<dbReference type="EMBL" id="FOYM01000025">
    <property type="protein sequence ID" value="SFR12306.1"/>
    <property type="molecule type" value="Genomic_DNA"/>
</dbReference>
<dbReference type="Proteomes" id="UP000199584">
    <property type="component" value="Unassembled WGS sequence"/>
</dbReference>
<keyword evidence="2" id="KW-1185">Reference proteome</keyword>
<name>A0A1I6E3N7_9FIRM</name>
<sequence>MPKRLLEYTAMQHCEFKKPVYPVVINFTRRTQRESYSFECLDLTVIAFNYRQINLADLPRRSY</sequence>
<protein>
    <submittedName>
        <fullName evidence="1">Uncharacterized protein</fullName>
    </submittedName>
</protein>
<reference evidence="2" key="1">
    <citation type="submission" date="2016-10" db="EMBL/GenBank/DDBJ databases">
        <authorList>
            <person name="Varghese N."/>
            <person name="Submissions S."/>
        </authorList>
    </citation>
    <scope>NUCLEOTIDE SEQUENCE [LARGE SCALE GENOMIC DNA]</scope>
    <source>
        <strain evidence="2">DSM 3669</strain>
    </source>
</reference>
<dbReference type="RefSeq" id="WP_131820653.1">
    <property type="nucleotide sequence ID" value="NZ_FOYM01000025.1"/>
</dbReference>
<evidence type="ECO:0000313" key="1">
    <source>
        <dbReference type="EMBL" id="SFR12306.1"/>
    </source>
</evidence>
<dbReference type="AlphaFoldDB" id="A0A1I6E3N7"/>
<dbReference type="STRING" id="39060.SAMN05660706_1253"/>
<evidence type="ECO:0000313" key="2">
    <source>
        <dbReference type="Proteomes" id="UP000199584"/>
    </source>
</evidence>
<gene>
    <name evidence="1" type="ORF">SAMN05660706_1253</name>
</gene>
<organism evidence="1 2">
    <name type="scientific">Desulfoscipio geothermicus DSM 3669</name>
    <dbReference type="NCBI Taxonomy" id="1121426"/>
    <lineage>
        <taxon>Bacteria</taxon>
        <taxon>Bacillati</taxon>
        <taxon>Bacillota</taxon>
        <taxon>Clostridia</taxon>
        <taxon>Eubacteriales</taxon>
        <taxon>Desulfallaceae</taxon>
        <taxon>Desulfoscipio</taxon>
    </lineage>
</organism>
<accession>A0A1I6E3N7</accession>
<proteinExistence type="predicted"/>